<evidence type="ECO:0000313" key="2">
    <source>
        <dbReference type="EMBL" id="SFR59446.1"/>
    </source>
</evidence>
<reference evidence="3" key="1">
    <citation type="submission" date="2016-10" db="EMBL/GenBank/DDBJ databases">
        <authorList>
            <person name="Varghese N."/>
            <person name="Submissions S."/>
        </authorList>
    </citation>
    <scope>NUCLEOTIDE SEQUENCE [LARGE SCALE GENOMIC DNA]</scope>
    <source>
        <strain evidence="3">RD 26</strain>
    </source>
</reference>
<dbReference type="EMBL" id="FOYN01000005">
    <property type="protein sequence ID" value="SFR59446.1"/>
    <property type="molecule type" value="Genomic_DNA"/>
</dbReference>
<keyword evidence="1" id="KW-0472">Membrane</keyword>
<protein>
    <submittedName>
        <fullName evidence="2">Uncharacterized protein</fullName>
    </submittedName>
</protein>
<keyword evidence="3" id="KW-1185">Reference proteome</keyword>
<evidence type="ECO:0000313" key="3">
    <source>
        <dbReference type="Proteomes" id="UP000198932"/>
    </source>
</evidence>
<dbReference type="RefSeq" id="WP_281245281.1">
    <property type="nucleotide sequence ID" value="NZ_FOYN01000005.1"/>
</dbReference>
<accession>A0A1I6HYA0</accession>
<proteinExistence type="predicted"/>
<feature type="transmembrane region" description="Helical" evidence="1">
    <location>
        <begin position="7"/>
        <end position="29"/>
    </location>
</feature>
<sequence length="43" mass="4861">MRVIFGLLGALFVGFLILDLFFFGLLWPIEEPLFEMLADGLSV</sequence>
<name>A0A1I6HYA0_HALSD</name>
<organism evidence="2 3">
    <name type="scientific">Halorubrum sodomense</name>
    <dbReference type="NCBI Taxonomy" id="35743"/>
    <lineage>
        <taxon>Archaea</taxon>
        <taxon>Methanobacteriati</taxon>
        <taxon>Methanobacteriota</taxon>
        <taxon>Stenosarchaea group</taxon>
        <taxon>Halobacteria</taxon>
        <taxon>Halobacteriales</taxon>
        <taxon>Haloferacaceae</taxon>
        <taxon>Halorubrum</taxon>
    </lineage>
</organism>
<dbReference type="Proteomes" id="UP000198932">
    <property type="component" value="Unassembled WGS sequence"/>
</dbReference>
<evidence type="ECO:0000256" key="1">
    <source>
        <dbReference type="SAM" id="Phobius"/>
    </source>
</evidence>
<dbReference type="AlphaFoldDB" id="A0A1I6HYA0"/>
<keyword evidence="1" id="KW-0812">Transmembrane</keyword>
<keyword evidence="1" id="KW-1133">Transmembrane helix</keyword>
<gene>
    <name evidence="2" type="ORF">SAMN04487937_2976</name>
</gene>